<proteinExistence type="predicted"/>
<keyword evidence="1" id="KW-0812">Transmembrane</keyword>
<evidence type="ECO:0000313" key="3">
    <source>
        <dbReference type="Proteomes" id="UP000599688"/>
    </source>
</evidence>
<evidence type="ECO:0008006" key="4">
    <source>
        <dbReference type="Google" id="ProtNLM"/>
    </source>
</evidence>
<accession>A0A916ZNY0</accession>
<name>A0A916ZNY0_9FLAO</name>
<gene>
    <name evidence="2" type="ORF">GCM10010831_05530</name>
</gene>
<keyword evidence="1" id="KW-0472">Membrane</keyword>
<dbReference type="AlphaFoldDB" id="A0A916ZNY0"/>
<keyword evidence="3" id="KW-1185">Reference proteome</keyword>
<dbReference type="RefSeq" id="WP_188405246.1">
    <property type="nucleotide sequence ID" value="NZ_BMGL01000003.1"/>
</dbReference>
<evidence type="ECO:0000256" key="1">
    <source>
        <dbReference type="SAM" id="Phobius"/>
    </source>
</evidence>
<feature type="transmembrane region" description="Helical" evidence="1">
    <location>
        <begin position="344"/>
        <end position="363"/>
    </location>
</feature>
<keyword evidence="1" id="KW-1133">Transmembrane helix</keyword>
<organism evidence="2 3">
    <name type="scientific">Psychroflexus salis</name>
    <dbReference type="NCBI Taxonomy" id="1526574"/>
    <lineage>
        <taxon>Bacteria</taxon>
        <taxon>Pseudomonadati</taxon>
        <taxon>Bacteroidota</taxon>
        <taxon>Flavobacteriia</taxon>
        <taxon>Flavobacteriales</taxon>
        <taxon>Flavobacteriaceae</taxon>
        <taxon>Psychroflexus</taxon>
    </lineage>
</organism>
<reference evidence="2 3" key="1">
    <citation type="journal article" date="2014" name="Int. J. Syst. Evol. Microbiol.">
        <title>Complete genome sequence of Corynebacterium casei LMG S-19264T (=DSM 44701T), isolated from a smear-ripened cheese.</title>
        <authorList>
            <consortium name="US DOE Joint Genome Institute (JGI-PGF)"/>
            <person name="Walter F."/>
            <person name="Albersmeier A."/>
            <person name="Kalinowski J."/>
            <person name="Ruckert C."/>
        </authorList>
    </citation>
    <scope>NUCLEOTIDE SEQUENCE [LARGE SCALE GENOMIC DNA]</scope>
    <source>
        <strain evidence="2 3">CGMCC 1.12925</strain>
    </source>
</reference>
<evidence type="ECO:0000313" key="2">
    <source>
        <dbReference type="EMBL" id="GGE06940.1"/>
    </source>
</evidence>
<comment type="caution">
    <text evidence="2">The sequence shown here is derived from an EMBL/GenBank/DDBJ whole genome shotgun (WGS) entry which is preliminary data.</text>
</comment>
<protein>
    <recommendedName>
        <fullName evidence="4">Pentapeptide repeat-containing protein</fullName>
    </recommendedName>
</protein>
<sequence>MGKMIDLENLEELKKYLIRVDVNNTGDYYYSLGKGDDCFNVNFEIDNELFQFLTDTTKKIAFYNCTFNKVITLNKNQALRVVTDGVNSINNKNSDKSKNEKIVNSISGFSIAFNSCTFHLQPRLSEFTYEKKIRFYNCSFNSFILVNTKFKSLFELVKCEINGAVIFNKVDFEGNAVFTKTHFYSNVLFTYSTFEKLGIFSRAQFIGSGLDLSQSIINGNLTFFQTQLDNYKSEIIDSFIEKYDKAINEEGIIPNQNKRETFRIIKQQLIVQNNLIEAEKFAKFEKQAYLEEKINENPNFSLYLRKIKSNKIAKRFYELLKRKWDSNTIILIFNRLSNHYKTDYRNGVSFTFLSLIVFTSLTFVSSFEFWSRICLECDFDLDTFNYVVKQIFLNLNPVHSFDYIDDLQPIFGLPYLFDFLGRIFIGYGIYQTVQAFRKFK</sequence>
<dbReference type="EMBL" id="BMGL01000003">
    <property type="protein sequence ID" value="GGE06940.1"/>
    <property type="molecule type" value="Genomic_DNA"/>
</dbReference>
<dbReference type="Proteomes" id="UP000599688">
    <property type="component" value="Unassembled WGS sequence"/>
</dbReference>
<feature type="transmembrane region" description="Helical" evidence="1">
    <location>
        <begin position="410"/>
        <end position="430"/>
    </location>
</feature>